<dbReference type="SMART" id="SM00751">
    <property type="entry name" value="BSD"/>
    <property type="match status" value="1"/>
</dbReference>
<feature type="compositionally biased region" description="Pro residues" evidence="1">
    <location>
        <begin position="108"/>
        <end position="120"/>
    </location>
</feature>
<dbReference type="PANTHER" id="PTHR31923">
    <property type="entry name" value="BSD DOMAIN-CONTAINING PROTEIN"/>
    <property type="match status" value="1"/>
</dbReference>
<dbReference type="InterPro" id="IPR005607">
    <property type="entry name" value="BSD_dom"/>
</dbReference>
<feature type="region of interest" description="Disordered" evidence="1">
    <location>
        <begin position="15"/>
        <end position="173"/>
    </location>
</feature>
<feature type="compositionally biased region" description="Low complexity" evidence="1">
    <location>
        <begin position="47"/>
        <end position="56"/>
    </location>
</feature>
<reference evidence="3 4" key="3">
    <citation type="journal article" date="2013" name="Rice">
        <title>Improvement of the Oryza sativa Nipponbare reference genome using next generation sequence and optical map data.</title>
        <authorList>
            <person name="Kawahara Y."/>
            <person name="de la Bastide M."/>
            <person name="Hamilton J.P."/>
            <person name="Kanamori H."/>
            <person name="McCombie W.R."/>
            <person name="Ouyang S."/>
            <person name="Schwartz D.C."/>
            <person name="Tanaka T."/>
            <person name="Wu J."/>
            <person name="Zhou S."/>
            <person name="Childs K.L."/>
            <person name="Davidson R.M."/>
            <person name="Lin H."/>
            <person name="Quesada-Ocampo L."/>
            <person name="Vaillancourt B."/>
            <person name="Sakai H."/>
            <person name="Lee S.S."/>
            <person name="Kim J."/>
            <person name="Numa H."/>
            <person name="Itoh T."/>
            <person name="Buell C.R."/>
            <person name="Matsumoto T."/>
        </authorList>
    </citation>
    <scope>NUCLEOTIDE SEQUENCE [LARGE SCALE GENOMIC DNA]</scope>
    <source>
        <strain evidence="4">cv. Nipponbare</strain>
    </source>
</reference>
<feature type="compositionally biased region" description="Low complexity" evidence="1">
    <location>
        <begin position="158"/>
        <end position="173"/>
    </location>
</feature>
<evidence type="ECO:0000313" key="3">
    <source>
        <dbReference type="EMBL" id="BAS96408.1"/>
    </source>
</evidence>
<sequence>RVRLVSLSFWASRNHCLVPHPTPTPTPQANKGGKPALPPPPPPPQSPSSAAAVAGALTLGRRDGAGVPRRPGRPHRARPPHPRHRLLPPPAPRPRPPHRRLPARHPHPPPPPPPPLPFPAPRHAALPLHPRRHPRRPRRDRRLLHRWLRPPRRPPPRAASSTASSPSPSPAAAAAADVADDVVGAAQALAARPEAWIDFPVLALDENSIISDIQRDHMEAIEKLVPDLASLRARLCPSYMDIDVFWKIYFTLLESNLTEHTSEVSLMRMYQVLFITSMR</sequence>
<evidence type="ECO:0000256" key="1">
    <source>
        <dbReference type="SAM" id="MobiDB-lite"/>
    </source>
</evidence>
<accession>A0A0P0WTP5</accession>
<dbReference type="EMBL" id="AP014962">
    <property type="protein sequence ID" value="BAS96408.1"/>
    <property type="molecule type" value="Genomic_DNA"/>
</dbReference>
<feature type="compositionally biased region" description="Basic residues" evidence="1">
    <location>
        <begin position="129"/>
        <end position="155"/>
    </location>
</feature>
<dbReference type="AlphaFoldDB" id="A0A0P0WTP5"/>
<dbReference type="eggNOG" id="ENOG502S0HF">
    <property type="taxonomic scope" value="Eukaryota"/>
</dbReference>
<protein>
    <submittedName>
        <fullName evidence="3">Os06g0175400 protein</fullName>
    </submittedName>
</protein>
<dbReference type="SUPFAM" id="SSF140383">
    <property type="entry name" value="BSD domain-like"/>
    <property type="match status" value="1"/>
</dbReference>
<feature type="non-terminal residue" evidence="3">
    <location>
        <position position="279"/>
    </location>
</feature>
<gene>
    <name evidence="3" type="ordered locus">Os06g0175400</name>
    <name evidence="3" type="ORF">OSNPB_060175400</name>
</gene>
<dbReference type="Gene3D" id="1.10.3970.10">
    <property type="entry name" value="BSD domain"/>
    <property type="match status" value="1"/>
</dbReference>
<dbReference type="Proteomes" id="UP000059680">
    <property type="component" value="Chromosome 6"/>
</dbReference>
<dbReference type="Gramene" id="Os06t0175400-00">
    <property type="protein sequence ID" value="Os06t0175400-00"/>
    <property type="gene ID" value="Os06g0175400"/>
</dbReference>
<name>A0A0P0WTP5_ORYSJ</name>
<reference evidence="3 4" key="2">
    <citation type="journal article" date="2013" name="Plant Cell Physiol.">
        <title>Rice Annotation Project Database (RAP-DB): an integrative and interactive database for rice genomics.</title>
        <authorList>
            <person name="Sakai H."/>
            <person name="Lee S.S."/>
            <person name="Tanaka T."/>
            <person name="Numa H."/>
            <person name="Kim J."/>
            <person name="Kawahara Y."/>
            <person name="Wakimoto H."/>
            <person name="Yang C.C."/>
            <person name="Iwamoto M."/>
            <person name="Abe T."/>
            <person name="Yamada Y."/>
            <person name="Muto A."/>
            <person name="Inokuchi H."/>
            <person name="Ikemura T."/>
            <person name="Matsumoto T."/>
            <person name="Sasaki T."/>
            <person name="Itoh T."/>
        </authorList>
    </citation>
    <scope>NUCLEOTIDE SEQUENCE [LARGE SCALE GENOMIC DNA]</scope>
    <source>
        <strain evidence="4">cv. Nipponbare</strain>
    </source>
</reference>
<dbReference type="PRINTS" id="PR01217">
    <property type="entry name" value="PRICHEXTENSN"/>
</dbReference>
<organism evidence="3 4">
    <name type="scientific">Oryza sativa subsp. japonica</name>
    <name type="common">Rice</name>
    <dbReference type="NCBI Taxonomy" id="39947"/>
    <lineage>
        <taxon>Eukaryota</taxon>
        <taxon>Viridiplantae</taxon>
        <taxon>Streptophyta</taxon>
        <taxon>Embryophyta</taxon>
        <taxon>Tracheophyta</taxon>
        <taxon>Spermatophyta</taxon>
        <taxon>Magnoliopsida</taxon>
        <taxon>Liliopsida</taxon>
        <taxon>Poales</taxon>
        <taxon>Poaceae</taxon>
        <taxon>BOP clade</taxon>
        <taxon>Oryzoideae</taxon>
        <taxon>Oryzeae</taxon>
        <taxon>Oryzinae</taxon>
        <taxon>Oryza</taxon>
        <taxon>Oryza sativa</taxon>
    </lineage>
</organism>
<feature type="compositionally biased region" description="Pro residues" evidence="1">
    <location>
        <begin position="36"/>
        <end position="46"/>
    </location>
</feature>
<keyword evidence="4" id="KW-1185">Reference proteome</keyword>
<feature type="compositionally biased region" description="Basic residues" evidence="1">
    <location>
        <begin position="95"/>
        <end position="107"/>
    </location>
</feature>
<dbReference type="InParanoid" id="A0A0P0WTP5"/>
<dbReference type="PaxDb" id="39947-A0A0P0WTP5"/>
<evidence type="ECO:0000259" key="2">
    <source>
        <dbReference type="PROSITE" id="PS50858"/>
    </source>
</evidence>
<dbReference type="Pfam" id="PF03909">
    <property type="entry name" value="BSD"/>
    <property type="match status" value="1"/>
</dbReference>
<dbReference type="PROSITE" id="PS50858">
    <property type="entry name" value="BSD"/>
    <property type="match status" value="1"/>
</dbReference>
<reference evidence="4" key="1">
    <citation type="journal article" date="2005" name="Nature">
        <title>The map-based sequence of the rice genome.</title>
        <authorList>
            <consortium name="International rice genome sequencing project (IRGSP)"/>
            <person name="Matsumoto T."/>
            <person name="Wu J."/>
            <person name="Kanamori H."/>
            <person name="Katayose Y."/>
            <person name="Fujisawa M."/>
            <person name="Namiki N."/>
            <person name="Mizuno H."/>
            <person name="Yamamoto K."/>
            <person name="Antonio B.A."/>
            <person name="Baba T."/>
            <person name="Sakata K."/>
            <person name="Nagamura Y."/>
            <person name="Aoki H."/>
            <person name="Arikawa K."/>
            <person name="Arita K."/>
            <person name="Bito T."/>
            <person name="Chiden Y."/>
            <person name="Fujitsuka N."/>
            <person name="Fukunaka R."/>
            <person name="Hamada M."/>
            <person name="Harada C."/>
            <person name="Hayashi A."/>
            <person name="Hijishita S."/>
            <person name="Honda M."/>
            <person name="Hosokawa S."/>
            <person name="Ichikawa Y."/>
            <person name="Idonuma A."/>
            <person name="Iijima M."/>
            <person name="Ikeda M."/>
            <person name="Ikeno M."/>
            <person name="Ito K."/>
            <person name="Ito S."/>
            <person name="Ito T."/>
            <person name="Ito Y."/>
            <person name="Ito Y."/>
            <person name="Iwabuchi A."/>
            <person name="Kamiya K."/>
            <person name="Karasawa W."/>
            <person name="Kurita K."/>
            <person name="Katagiri S."/>
            <person name="Kikuta A."/>
            <person name="Kobayashi H."/>
            <person name="Kobayashi N."/>
            <person name="Machita K."/>
            <person name="Maehara T."/>
            <person name="Masukawa M."/>
            <person name="Mizubayashi T."/>
            <person name="Mukai Y."/>
            <person name="Nagasaki H."/>
            <person name="Nagata Y."/>
            <person name="Naito S."/>
            <person name="Nakashima M."/>
            <person name="Nakama Y."/>
            <person name="Nakamichi Y."/>
            <person name="Nakamura M."/>
            <person name="Meguro A."/>
            <person name="Negishi M."/>
            <person name="Ohta I."/>
            <person name="Ohta T."/>
            <person name="Okamoto M."/>
            <person name="Ono N."/>
            <person name="Saji S."/>
            <person name="Sakaguchi M."/>
            <person name="Sakai K."/>
            <person name="Shibata M."/>
            <person name="Shimokawa T."/>
            <person name="Song J."/>
            <person name="Takazaki Y."/>
            <person name="Terasawa K."/>
            <person name="Tsugane M."/>
            <person name="Tsuji K."/>
            <person name="Ueda S."/>
            <person name="Waki K."/>
            <person name="Yamagata H."/>
            <person name="Yamamoto M."/>
            <person name="Yamamoto S."/>
            <person name="Yamane H."/>
            <person name="Yoshiki S."/>
            <person name="Yoshihara R."/>
            <person name="Yukawa K."/>
            <person name="Zhong H."/>
            <person name="Yano M."/>
            <person name="Yuan Q."/>
            <person name="Ouyang S."/>
            <person name="Liu J."/>
            <person name="Jones K.M."/>
            <person name="Gansberger K."/>
            <person name="Moffat K."/>
            <person name="Hill J."/>
            <person name="Bera J."/>
            <person name="Fadrosh D."/>
            <person name="Jin S."/>
            <person name="Johri S."/>
            <person name="Kim M."/>
            <person name="Overton L."/>
            <person name="Reardon M."/>
            <person name="Tsitrin T."/>
            <person name="Vuong H."/>
            <person name="Weaver B."/>
            <person name="Ciecko A."/>
            <person name="Tallon L."/>
            <person name="Jackson J."/>
            <person name="Pai G."/>
            <person name="Aken S.V."/>
            <person name="Utterback T."/>
            <person name="Reidmuller S."/>
            <person name="Feldblyum T."/>
            <person name="Hsiao J."/>
            <person name="Zismann V."/>
            <person name="Iobst S."/>
            <person name="de Vazeille A.R."/>
            <person name="Buell C.R."/>
            <person name="Ying K."/>
            <person name="Li Y."/>
            <person name="Lu T."/>
            <person name="Huang Y."/>
            <person name="Zhao Q."/>
            <person name="Feng Q."/>
            <person name="Zhang L."/>
            <person name="Zhu J."/>
            <person name="Weng Q."/>
            <person name="Mu J."/>
            <person name="Lu Y."/>
            <person name="Fan D."/>
            <person name="Liu Y."/>
            <person name="Guan J."/>
            <person name="Zhang Y."/>
            <person name="Yu S."/>
            <person name="Liu X."/>
            <person name="Zhang Y."/>
            <person name="Hong G."/>
            <person name="Han B."/>
            <person name="Choisne N."/>
            <person name="Demange N."/>
            <person name="Orjeda G."/>
            <person name="Samain S."/>
            <person name="Cattolico L."/>
            <person name="Pelletier E."/>
            <person name="Couloux A."/>
            <person name="Segurens B."/>
            <person name="Wincker P."/>
            <person name="D'Hont A."/>
            <person name="Scarpelli C."/>
            <person name="Weissenbach J."/>
            <person name="Salanoubat M."/>
            <person name="Quetier F."/>
            <person name="Yu Y."/>
            <person name="Kim H.R."/>
            <person name="Rambo T."/>
            <person name="Currie J."/>
            <person name="Collura K."/>
            <person name="Luo M."/>
            <person name="Yang T."/>
            <person name="Ammiraju J.S.S."/>
            <person name="Engler F."/>
            <person name="Soderlund C."/>
            <person name="Wing R.A."/>
            <person name="Palmer L.E."/>
            <person name="de la Bastide M."/>
            <person name="Spiegel L."/>
            <person name="Nascimento L."/>
            <person name="Zutavern T."/>
            <person name="O'Shaughnessy A."/>
            <person name="Dike S."/>
            <person name="Dedhia N."/>
            <person name="Preston R."/>
            <person name="Balija V."/>
            <person name="McCombie W.R."/>
            <person name="Chow T."/>
            <person name="Chen H."/>
            <person name="Chung M."/>
            <person name="Chen C."/>
            <person name="Shaw J."/>
            <person name="Wu H."/>
            <person name="Hsiao K."/>
            <person name="Chao Y."/>
            <person name="Chu M."/>
            <person name="Cheng C."/>
            <person name="Hour A."/>
            <person name="Lee P."/>
            <person name="Lin S."/>
            <person name="Lin Y."/>
            <person name="Liou J."/>
            <person name="Liu S."/>
            <person name="Hsing Y."/>
            <person name="Raghuvanshi S."/>
            <person name="Mohanty A."/>
            <person name="Bharti A.K."/>
            <person name="Gaur A."/>
            <person name="Gupta V."/>
            <person name="Kumar D."/>
            <person name="Ravi V."/>
            <person name="Vij S."/>
            <person name="Kapur A."/>
            <person name="Khurana P."/>
            <person name="Khurana P."/>
            <person name="Khurana J.P."/>
            <person name="Tyagi A.K."/>
            <person name="Gaikwad K."/>
            <person name="Singh A."/>
            <person name="Dalal V."/>
            <person name="Srivastava S."/>
            <person name="Dixit A."/>
            <person name="Pal A.K."/>
            <person name="Ghazi I.A."/>
            <person name="Yadav M."/>
            <person name="Pandit A."/>
            <person name="Bhargava A."/>
            <person name="Sureshbabu K."/>
            <person name="Batra K."/>
            <person name="Sharma T.R."/>
            <person name="Mohapatra T."/>
            <person name="Singh N.K."/>
            <person name="Messing J."/>
            <person name="Nelson A.B."/>
            <person name="Fuks G."/>
            <person name="Kavchok S."/>
            <person name="Keizer G."/>
            <person name="Linton E."/>
            <person name="Llaca V."/>
            <person name="Song R."/>
            <person name="Tanyolac B."/>
            <person name="Young S."/>
            <person name="Ho-Il K."/>
            <person name="Hahn J.H."/>
            <person name="Sangsakoo G."/>
            <person name="Vanavichit A."/>
            <person name="de Mattos Luiz.A.T."/>
            <person name="Zimmer P.D."/>
            <person name="Malone G."/>
            <person name="Dellagostin O."/>
            <person name="de Oliveira A.C."/>
            <person name="Bevan M."/>
            <person name="Bancroft I."/>
            <person name="Minx P."/>
            <person name="Cordum H."/>
            <person name="Wilson R."/>
            <person name="Cheng Z."/>
            <person name="Jin W."/>
            <person name="Jiang J."/>
            <person name="Leong S.A."/>
            <person name="Iwama H."/>
            <person name="Gojobori T."/>
            <person name="Itoh T."/>
            <person name="Niimura Y."/>
            <person name="Fujii Y."/>
            <person name="Habara T."/>
            <person name="Sakai H."/>
            <person name="Sato Y."/>
            <person name="Wilson G."/>
            <person name="Kumar K."/>
            <person name="McCouch S."/>
            <person name="Juretic N."/>
            <person name="Hoen D."/>
            <person name="Wright S."/>
            <person name="Bruskiewich R."/>
            <person name="Bureau T."/>
            <person name="Miyao A."/>
            <person name="Hirochika H."/>
            <person name="Nishikawa T."/>
            <person name="Kadowaki K."/>
            <person name="Sugiura M."/>
            <person name="Burr B."/>
            <person name="Sasaki T."/>
        </authorList>
    </citation>
    <scope>NUCLEOTIDE SEQUENCE [LARGE SCALE GENOMIC DNA]</scope>
    <source>
        <strain evidence="4">cv. Nipponbare</strain>
    </source>
</reference>
<dbReference type="PANTHER" id="PTHR31923:SF10">
    <property type="entry name" value="BSD DOMAIN-CONTAINING PROTEIN"/>
    <property type="match status" value="1"/>
</dbReference>
<proteinExistence type="predicted"/>
<evidence type="ECO:0000313" key="4">
    <source>
        <dbReference type="Proteomes" id="UP000059680"/>
    </source>
</evidence>
<feature type="compositionally biased region" description="Basic residues" evidence="1">
    <location>
        <begin position="70"/>
        <end position="86"/>
    </location>
</feature>
<feature type="domain" description="BSD" evidence="2">
    <location>
        <begin position="205"/>
        <end position="257"/>
    </location>
</feature>
<dbReference type="InterPro" id="IPR035925">
    <property type="entry name" value="BSD_dom_sf"/>
</dbReference>